<dbReference type="PROSITE" id="PS50835">
    <property type="entry name" value="IG_LIKE"/>
    <property type="match status" value="1"/>
</dbReference>
<evidence type="ECO:0000313" key="2">
    <source>
        <dbReference type="Proteomes" id="UP000015103"/>
    </source>
</evidence>
<dbReference type="InterPro" id="IPR013783">
    <property type="entry name" value="Ig-like_fold"/>
</dbReference>
<dbReference type="CDD" id="cd00096">
    <property type="entry name" value="Ig"/>
    <property type="match status" value="1"/>
</dbReference>
<name>T1HAS0_RHOPR</name>
<reference evidence="1" key="1">
    <citation type="submission" date="2015-05" db="UniProtKB">
        <authorList>
            <consortium name="EnsemblMetazoa"/>
        </authorList>
    </citation>
    <scope>IDENTIFICATION</scope>
</reference>
<dbReference type="InterPro" id="IPR036179">
    <property type="entry name" value="Ig-like_dom_sf"/>
</dbReference>
<dbReference type="SMART" id="SM00409">
    <property type="entry name" value="IG"/>
    <property type="match status" value="1"/>
</dbReference>
<dbReference type="InterPro" id="IPR003599">
    <property type="entry name" value="Ig_sub"/>
</dbReference>
<dbReference type="VEuPathDB" id="VectorBase:RPRC001126"/>
<dbReference type="OMA" id="RIHEASW"/>
<dbReference type="InterPro" id="IPR007110">
    <property type="entry name" value="Ig-like_dom"/>
</dbReference>
<dbReference type="Pfam" id="PF07686">
    <property type="entry name" value="V-set"/>
    <property type="match status" value="1"/>
</dbReference>
<dbReference type="STRING" id="13249.T1HAS0"/>
<dbReference type="eggNOG" id="KOG3515">
    <property type="taxonomic scope" value="Eukaryota"/>
</dbReference>
<dbReference type="EMBL" id="ACPB03015661">
    <property type="status" value="NOT_ANNOTATED_CDS"/>
    <property type="molecule type" value="Genomic_DNA"/>
</dbReference>
<proteinExistence type="predicted"/>
<dbReference type="Proteomes" id="UP000015103">
    <property type="component" value="Unassembled WGS sequence"/>
</dbReference>
<dbReference type="InParanoid" id="T1HAS0"/>
<dbReference type="EnsemblMetazoa" id="RPRC001126-RA">
    <property type="protein sequence ID" value="RPRC001126-PA"/>
    <property type="gene ID" value="RPRC001126"/>
</dbReference>
<sequence length="226" mass="25394">MEVLVNYAEAVAGGMARLPCDITPPAKADRVHLVIWYKEGLPSPIYSVDARNGSVEAGKHWSEENSLGHRAFFQATEPAKLTIESVKDGDSGVYRCRVDFGKSPTRNSKVNLTVIRRPLPRVTWWQDSTLLDDSYEVISERRVRNVLRIAQLQRKHLLATFTCQASNNNHLPPITADVTLDMNYKSEVRGEVTQLGLLTTEKVNQLLIELLFKQAQWSVAVKSTCC</sequence>
<dbReference type="InterPro" id="IPR013106">
    <property type="entry name" value="Ig_V-set"/>
</dbReference>
<keyword evidence="2" id="KW-1185">Reference proteome</keyword>
<dbReference type="SUPFAM" id="SSF48726">
    <property type="entry name" value="Immunoglobulin"/>
    <property type="match status" value="1"/>
</dbReference>
<dbReference type="PANTHER" id="PTHR23278:SF30">
    <property type="entry name" value="SIDESTEP VIII, ISOFORM B"/>
    <property type="match status" value="1"/>
</dbReference>
<organism evidence="1 2">
    <name type="scientific">Rhodnius prolixus</name>
    <name type="common">Triatomid bug</name>
    <dbReference type="NCBI Taxonomy" id="13249"/>
    <lineage>
        <taxon>Eukaryota</taxon>
        <taxon>Metazoa</taxon>
        <taxon>Ecdysozoa</taxon>
        <taxon>Arthropoda</taxon>
        <taxon>Hexapoda</taxon>
        <taxon>Insecta</taxon>
        <taxon>Pterygota</taxon>
        <taxon>Neoptera</taxon>
        <taxon>Paraneoptera</taxon>
        <taxon>Hemiptera</taxon>
        <taxon>Heteroptera</taxon>
        <taxon>Panheteroptera</taxon>
        <taxon>Cimicomorpha</taxon>
        <taxon>Reduviidae</taxon>
        <taxon>Triatominae</taxon>
        <taxon>Rhodnius</taxon>
    </lineage>
</organism>
<protein>
    <submittedName>
        <fullName evidence="1">Ig-like domain-containing protein</fullName>
    </submittedName>
</protein>
<dbReference type="PANTHER" id="PTHR23278">
    <property type="entry name" value="SIDESTEP PROTEIN"/>
    <property type="match status" value="1"/>
</dbReference>
<dbReference type="AlphaFoldDB" id="T1HAS0"/>
<dbReference type="HOGENOM" id="CLU_099699_0_0_1"/>
<accession>T1HAS0</accession>
<dbReference type="Gene3D" id="2.60.40.10">
    <property type="entry name" value="Immunoglobulins"/>
    <property type="match status" value="2"/>
</dbReference>
<evidence type="ECO:0000313" key="1">
    <source>
        <dbReference type="EnsemblMetazoa" id="RPRC001126-PA"/>
    </source>
</evidence>